<accession>A0A511MZB3</accession>
<name>A0A511MZB3_DEIC1</name>
<organism evidence="1 2">
    <name type="scientific">Deinococcus cellulosilyticus (strain DSM 18568 / NBRC 106333 / KACC 11606 / 5516J-15)</name>
    <dbReference type="NCBI Taxonomy" id="1223518"/>
    <lineage>
        <taxon>Bacteria</taxon>
        <taxon>Thermotogati</taxon>
        <taxon>Deinococcota</taxon>
        <taxon>Deinococci</taxon>
        <taxon>Deinococcales</taxon>
        <taxon>Deinococcaceae</taxon>
        <taxon>Deinococcus</taxon>
    </lineage>
</organism>
<comment type="caution">
    <text evidence="1">The sequence shown here is derived from an EMBL/GenBank/DDBJ whole genome shotgun (WGS) entry which is preliminary data.</text>
</comment>
<dbReference type="Proteomes" id="UP000321306">
    <property type="component" value="Unassembled WGS sequence"/>
</dbReference>
<dbReference type="EMBL" id="BJXB01000004">
    <property type="protein sequence ID" value="GEM45466.1"/>
    <property type="molecule type" value="Genomic_DNA"/>
</dbReference>
<proteinExistence type="predicted"/>
<protein>
    <submittedName>
        <fullName evidence="1">Uncharacterized protein</fullName>
    </submittedName>
</protein>
<reference evidence="1 2" key="1">
    <citation type="submission" date="2019-07" db="EMBL/GenBank/DDBJ databases">
        <title>Whole genome shotgun sequence of Deinococcus cellulosilyticus NBRC 106333.</title>
        <authorList>
            <person name="Hosoyama A."/>
            <person name="Uohara A."/>
            <person name="Ohji S."/>
            <person name="Ichikawa N."/>
        </authorList>
    </citation>
    <scope>NUCLEOTIDE SEQUENCE [LARGE SCALE GENOMIC DNA]</scope>
    <source>
        <strain evidence="1 2">NBRC 106333</strain>
    </source>
</reference>
<keyword evidence="2" id="KW-1185">Reference proteome</keyword>
<evidence type="ECO:0000313" key="2">
    <source>
        <dbReference type="Proteomes" id="UP000321306"/>
    </source>
</evidence>
<gene>
    <name evidence="1" type="ORF">DC3_11010</name>
</gene>
<dbReference type="AlphaFoldDB" id="A0A511MZB3"/>
<evidence type="ECO:0000313" key="1">
    <source>
        <dbReference type="EMBL" id="GEM45466.1"/>
    </source>
</evidence>
<sequence>MPIRPLGTQEIISALDQMDEVLESGEVLELSGLGLPVLEVDEGDFLVLFSDATLGERVALWPMLSEVVELWFLNLHRFAAAWQNIQTDSQAFTYELFLDHPATSGPLGDDAQVALDCLARAELESQAGNAARSRFYVDLALQLWPQERALEMLSWPQVVEEPEAGWSPRERLLEIFEKRQLIHLLKS</sequence>